<sequence length="76" mass="8191">MFSDGGISTASSNGFLGFCVGGVLVGVRTAMVYPTGTSFRFLSPQKNRPQGELRAEPASSIRGADEHWFHSIYQHA</sequence>
<evidence type="ECO:0000256" key="1">
    <source>
        <dbReference type="SAM" id="Phobius"/>
    </source>
</evidence>
<dbReference type="Proteomes" id="UP001172791">
    <property type="component" value="Unassembled WGS sequence"/>
</dbReference>
<comment type="caution">
    <text evidence="2">The sequence shown here is derived from an EMBL/GenBank/DDBJ whole genome shotgun (WGS) entry which is preliminary data.</text>
</comment>
<keyword evidence="1" id="KW-0472">Membrane</keyword>
<reference evidence="2" key="1">
    <citation type="submission" date="2018-04" db="EMBL/GenBank/DDBJ databases">
        <authorList>
            <person name="Jy Z."/>
        </authorList>
    </citation>
    <scope>NUCLEOTIDE SEQUENCE</scope>
    <source>
        <strain evidence="3">AS13</strain>
        <strain evidence="2">LA18</strain>
    </source>
</reference>
<feature type="transmembrane region" description="Helical" evidence="1">
    <location>
        <begin position="15"/>
        <end position="33"/>
    </location>
</feature>
<evidence type="ECO:0000313" key="5">
    <source>
        <dbReference type="Proteomes" id="UP001172791"/>
    </source>
</evidence>
<organism evidence="2 5">
    <name type="scientific">Pandoraea cepalis</name>
    <dbReference type="NCBI Taxonomy" id="2508294"/>
    <lineage>
        <taxon>Bacteria</taxon>
        <taxon>Pseudomonadati</taxon>
        <taxon>Pseudomonadota</taxon>
        <taxon>Betaproteobacteria</taxon>
        <taxon>Burkholderiales</taxon>
        <taxon>Burkholderiaceae</taxon>
        <taxon>Pandoraea</taxon>
    </lineage>
</organism>
<proteinExistence type="predicted"/>
<evidence type="ECO:0000313" key="4">
    <source>
        <dbReference type="Proteomes" id="UP001172788"/>
    </source>
</evidence>
<keyword evidence="4" id="KW-1185">Reference proteome</keyword>
<keyword evidence="1" id="KW-1133">Transmembrane helix</keyword>
<gene>
    <name evidence="2" type="ORF">DBA34_16340</name>
    <name evidence="3" type="ORF">DBB29_19645</name>
</gene>
<evidence type="ECO:0000313" key="2">
    <source>
        <dbReference type="EMBL" id="MDN4574818.1"/>
    </source>
</evidence>
<dbReference type="Proteomes" id="UP001172788">
    <property type="component" value="Unassembled WGS sequence"/>
</dbReference>
<dbReference type="AlphaFoldDB" id="A0AAW7MPT8"/>
<dbReference type="EMBL" id="QAIC01000040">
    <property type="protein sequence ID" value="MDN4574818.1"/>
    <property type="molecule type" value="Genomic_DNA"/>
</dbReference>
<name>A0AAW7MPT8_9BURK</name>
<protein>
    <submittedName>
        <fullName evidence="2">Uncharacterized protein</fullName>
    </submittedName>
</protein>
<evidence type="ECO:0000313" key="3">
    <source>
        <dbReference type="EMBL" id="MDN4580321.1"/>
    </source>
</evidence>
<keyword evidence="1" id="KW-0812">Transmembrane</keyword>
<dbReference type="EMBL" id="QAID01000043">
    <property type="protein sequence ID" value="MDN4580321.1"/>
    <property type="molecule type" value="Genomic_DNA"/>
</dbReference>
<accession>A0AAW7MPT8</accession>